<dbReference type="Gene3D" id="3.90.1570.30">
    <property type="match status" value="1"/>
</dbReference>
<name>D5MJ78_METO1</name>
<dbReference type="PATRIC" id="fig|671143.5.peg.307"/>
<protein>
    <submittedName>
        <fullName evidence="1">Uncharacterized protein</fullName>
    </submittedName>
</protein>
<gene>
    <name evidence="1" type="ORF">DAMO_0355</name>
</gene>
<proteinExistence type="predicted"/>
<dbReference type="Proteomes" id="UP000006898">
    <property type="component" value="Chromosome"/>
</dbReference>
<dbReference type="KEGG" id="mox:DAMO_0355"/>
<sequence>MITEADTCRKYVLPKLYAAGWTDDQISEQKTFTDGRIVVAELEALQKEVDRLKALQAETAAELDALLPAIRDRAFKGEL</sequence>
<reference evidence="1 2" key="1">
    <citation type="journal article" date="2010" name="Nature">
        <title>Nitrite-driven anaerobic methane oxidation by oxygenic bacteria.</title>
        <authorList>
            <person name="Ettwig K.F."/>
            <person name="Butler M.K."/>
            <person name="Le Paslier D."/>
            <person name="Pelletier E."/>
            <person name="Mangenot S."/>
            <person name="Kuypers M.M.M."/>
            <person name="Schreiber F."/>
            <person name="Dutilh B.E."/>
            <person name="Zedelius J."/>
            <person name="de Beer D."/>
            <person name="Gloerich J."/>
            <person name="Wessels H.J.C.T."/>
            <person name="van Allen T."/>
            <person name="Luesken F."/>
            <person name="Wu M."/>
            <person name="van de Pas-Schoonen K.T."/>
            <person name="Op den Camp H.J.M."/>
            <person name="Janssen-Megens E.M."/>
            <person name="Francoijs K-J."/>
            <person name="Stunnenberg H."/>
            <person name="Weissenbach J."/>
            <person name="Jetten M.S.M."/>
            <person name="Strous M."/>
        </authorList>
    </citation>
    <scope>NUCLEOTIDE SEQUENCE [LARGE SCALE GENOMIC DNA]</scope>
</reference>
<accession>D5MJ78</accession>
<evidence type="ECO:0000313" key="2">
    <source>
        <dbReference type="Proteomes" id="UP000006898"/>
    </source>
</evidence>
<dbReference type="eggNOG" id="COG4096">
    <property type="taxonomic scope" value="Bacteria"/>
</dbReference>
<organism evidence="1 2">
    <name type="scientific">Methylomirabilis oxygeniifera</name>
    <dbReference type="NCBI Taxonomy" id="671143"/>
    <lineage>
        <taxon>Bacteria</taxon>
        <taxon>Candidatus Methylomirabilota</taxon>
        <taxon>Candidatus Methylomirabilia</taxon>
        <taxon>Candidatus Methylomirabilales</taxon>
        <taxon>Candidatus Methylomirabilaceae</taxon>
        <taxon>Candidatus Methylomirabilis</taxon>
    </lineage>
</organism>
<evidence type="ECO:0000313" key="1">
    <source>
        <dbReference type="EMBL" id="CBE67443.1"/>
    </source>
</evidence>
<dbReference type="EMBL" id="FP565575">
    <property type="protein sequence ID" value="CBE67443.1"/>
    <property type="molecule type" value="Genomic_DNA"/>
</dbReference>
<dbReference type="AlphaFoldDB" id="D5MJ78"/>
<dbReference type="HOGENOM" id="CLU_2599490_0_0_0"/>
<dbReference type="STRING" id="671143.DAMO_0355"/>